<dbReference type="Gene3D" id="1.10.630.10">
    <property type="entry name" value="Cytochrome P450"/>
    <property type="match status" value="1"/>
</dbReference>
<dbReference type="GO" id="GO:0020037">
    <property type="term" value="F:heme binding"/>
    <property type="evidence" value="ECO:0007669"/>
    <property type="project" value="InterPro"/>
</dbReference>
<dbReference type="Proteomes" id="UP001172159">
    <property type="component" value="Unassembled WGS sequence"/>
</dbReference>
<dbReference type="AlphaFoldDB" id="A0AA40B835"/>
<dbReference type="FunFam" id="1.10.630.10:FF:000051">
    <property type="entry name" value="Cytochrome P450 monooxygenase (Fum15)"/>
    <property type="match status" value="1"/>
</dbReference>
<keyword evidence="5" id="KW-0812">Transmembrane</keyword>
<dbReference type="GO" id="GO:0004497">
    <property type="term" value="F:monooxygenase activity"/>
    <property type="evidence" value="ECO:0007669"/>
    <property type="project" value="InterPro"/>
</dbReference>
<evidence type="ECO:0000313" key="6">
    <source>
        <dbReference type="EMBL" id="KAK0729399.1"/>
    </source>
</evidence>
<evidence type="ECO:0000256" key="1">
    <source>
        <dbReference type="ARBA" id="ARBA00022617"/>
    </source>
</evidence>
<protein>
    <submittedName>
        <fullName evidence="6">Cytochrome P450</fullName>
    </submittedName>
</protein>
<evidence type="ECO:0000256" key="4">
    <source>
        <dbReference type="PIRSR" id="PIRSR602401-1"/>
    </source>
</evidence>
<reference evidence="6" key="1">
    <citation type="submission" date="2023-06" db="EMBL/GenBank/DDBJ databases">
        <title>Genome-scale phylogeny and comparative genomics of the fungal order Sordariales.</title>
        <authorList>
            <consortium name="Lawrence Berkeley National Laboratory"/>
            <person name="Hensen N."/>
            <person name="Bonometti L."/>
            <person name="Westerberg I."/>
            <person name="Brannstrom I.O."/>
            <person name="Guillou S."/>
            <person name="Cros-Aarteil S."/>
            <person name="Calhoun S."/>
            <person name="Haridas S."/>
            <person name="Kuo A."/>
            <person name="Mondo S."/>
            <person name="Pangilinan J."/>
            <person name="Riley R."/>
            <person name="Labutti K."/>
            <person name="Andreopoulos B."/>
            <person name="Lipzen A."/>
            <person name="Chen C."/>
            <person name="Yanf M."/>
            <person name="Daum C."/>
            <person name="Ng V."/>
            <person name="Clum A."/>
            <person name="Steindorff A."/>
            <person name="Ohm R."/>
            <person name="Martin F."/>
            <person name="Silar P."/>
            <person name="Natvig D."/>
            <person name="Lalanne C."/>
            <person name="Gautier V."/>
            <person name="Ament-Velasquez S.L."/>
            <person name="Kruys A."/>
            <person name="Hutchinson M.I."/>
            <person name="Powell A.J."/>
            <person name="Barry K."/>
            <person name="Miller A.N."/>
            <person name="Grigoriev I.V."/>
            <person name="Debuchy R."/>
            <person name="Gladieux P."/>
            <person name="Thoren M.H."/>
            <person name="Johannesson H."/>
        </authorList>
    </citation>
    <scope>NUCLEOTIDE SEQUENCE</scope>
    <source>
        <strain evidence="6">CBS 540.89</strain>
    </source>
</reference>
<feature type="transmembrane region" description="Helical" evidence="5">
    <location>
        <begin position="36"/>
        <end position="59"/>
    </location>
</feature>
<feature type="binding site" description="axial binding residue" evidence="4">
    <location>
        <position position="502"/>
    </location>
    <ligand>
        <name>heme</name>
        <dbReference type="ChEBI" id="CHEBI:30413"/>
    </ligand>
    <ligandPart>
        <name>Fe</name>
        <dbReference type="ChEBI" id="CHEBI:18248"/>
    </ligandPart>
</feature>
<name>A0AA40B835_9PEZI</name>
<dbReference type="PRINTS" id="PR00385">
    <property type="entry name" value="P450"/>
</dbReference>
<keyword evidence="1 4" id="KW-0349">Heme</keyword>
<dbReference type="InterPro" id="IPR036396">
    <property type="entry name" value="Cyt_P450_sf"/>
</dbReference>
<dbReference type="SUPFAM" id="SSF48264">
    <property type="entry name" value="Cytochrome P450"/>
    <property type="match status" value="1"/>
</dbReference>
<dbReference type="PANTHER" id="PTHR24305:SF227">
    <property type="entry name" value="P450, PUTATIVE (EUROFUNG)-RELATED"/>
    <property type="match status" value="1"/>
</dbReference>
<keyword evidence="5" id="KW-0472">Membrane</keyword>
<dbReference type="InterPro" id="IPR002401">
    <property type="entry name" value="Cyt_P450_E_grp-I"/>
</dbReference>
<dbReference type="PRINTS" id="PR00463">
    <property type="entry name" value="EP450I"/>
</dbReference>
<comment type="caution">
    <text evidence="6">The sequence shown here is derived from an EMBL/GenBank/DDBJ whole genome shotgun (WGS) entry which is preliminary data.</text>
</comment>
<sequence length="562" mass="63210">MDLFVSLPLRSISIVSLTTAYLGSLGKIPIWPQWGLLPSFVALWGVQFSLWLIWVLFLYPKVFSPFRGLPEPSGSHWLFGHFPTFRKFPTGQPQIEWVNSLPNDGLIRYFGLFNQERLLPTTPKALTEILTTKNYDFQKPSSWRWVIGRMLGIGLLLAEGDEHKMQRRNLNPAFHFRHVKNLYPIFWNKSKQGVEALTEKILRESKSSESAEVKEEKTAVVEVGNWASRIALDIIGVSGLGRDFGAIADPGNELNQTYQSLFSPTKQSQLLGLLSLVFPARLVHLLPVQRNADVHSASRYVRDVCHDLIRSKKEKQERKESLGNDILSTAIESGAFTDENLVDQLMTFLAAGHETTASAMTWAIYLLSKNPEIQSRLRAEVRSRLPSLADKSSPEITSVDIDSMTYLNAVCSEVLRYFPPAPITIRVAACDTSIQGQFVPKGTQIMIIPWAINKSEALWGPDAREFNPDRWVPKSETDKSAASGGATSNYAFLTFLHGPRSCIGQQFAKAEFACMLATWVGRFEMELNNKEEEDESKISIKSTLTARPEKGLYVKLKVLDGW</sequence>
<dbReference type="InterPro" id="IPR050121">
    <property type="entry name" value="Cytochrome_P450_monoxygenase"/>
</dbReference>
<dbReference type="InterPro" id="IPR001128">
    <property type="entry name" value="Cyt_P450"/>
</dbReference>
<dbReference type="Pfam" id="PF00067">
    <property type="entry name" value="p450"/>
    <property type="match status" value="1"/>
</dbReference>
<keyword evidence="2 4" id="KW-0479">Metal-binding</keyword>
<keyword evidence="5" id="KW-1133">Transmembrane helix</keyword>
<dbReference type="CDD" id="cd11069">
    <property type="entry name" value="CYP_FUM15-like"/>
    <property type="match status" value="1"/>
</dbReference>
<dbReference type="GO" id="GO:0005506">
    <property type="term" value="F:iron ion binding"/>
    <property type="evidence" value="ECO:0007669"/>
    <property type="project" value="InterPro"/>
</dbReference>
<evidence type="ECO:0000313" key="7">
    <source>
        <dbReference type="Proteomes" id="UP001172159"/>
    </source>
</evidence>
<dbReference type="PANTHER" id="PTHR24305">
    <property type="entry name" value="CYTOCHROME P450"/>
    <property type="match status" value="1"/>
</dbReference>
<organism evidence="6 7">
    <name type="scientific">Apiosordaria backusii</name>
    <dbReference type="NCBI Taxonomy" id="314023"/>
    <lineage>
        <taxon>Eukaryota</taxon>
        <taxon>Fungi</taxon>
        <taxon>Dikarya</taxon>
        <taxon>Ascomycota</taxon>
        <taxon>Pezizomycotina</taxon>
        <taxon>Sordariomycetes</taxon>
        <taxon>Sordariomycetidae</taxon>
        <taxon>Sordariales</taxon>
        <taxon>Lasiosphaeriaceae</taxon>
        <taxon>Apiosordaria</taxon>
    </lineage>
</organism>
<evidence type="ECO:0000256" key="5">
    <source>
        <dbReference type="SAM" id="Phobius"/>
    </source>
</evidence>
<gene>
    <name evidence="6" type="ORF">B0T21DRAFT_385466</name>
</gene>
<evidence type="ECO:0000256" key="3">
    <source>
        <dbReference type="ARBA" id="ARBA00023004"/>
    </source>
</evidence>
<dbReference type="GO" id="GO:0016705">
    <property type="term" value="F:oxidoreductase activity, acting on paired donors, with incorporation or reduction of molecular oxygen"/>
    <property type="evidence" value="ECO:0007669"/>
    <property type="project" value="InterPro"/>
</dbReference>
<proteinExistence type="predicted"/>
<keyword evidence="7" id="KW-1185">Reference proteome</keyword>
<keyword evidence="3 4" id="KW-0408">Iron</keyword>
<dbReference type="EMBL" id="JAUKTV010000009">
    <property type="protein sequence ID" value="KAK0729399.1"/>
    <property type="molecule type" value="Genomic_DNA"/>
</dbReference>
<accession>A0AA40B835</accession>
<evidence type="ECO:0000256" key="2">
    <source>
        <dbReference type="ARBA" id="ARBA00022723"/>
    </source>
</evidence>
<comment type="cofactor">
    <cofactor evidence="4">
        <name>heme</name>
        <dbReference type="ChEBI" id="CHEBI:30413"/>
    </cofactor>
</comment>